<dbReference type="Pfam" id="PF00333">
    <property type="entry name" value="Ribosomal_S5"/>
    <property type="match status" value="1"/>
</dbReference>
<keyword evidence="4 7" id="KW-0689">Ribosomal protein</keyword>
<dbReference type="Gene3D" id="3.30.160.20">
    <property type="match status" value="1"/>
</dbReference>
<dbReference type="AlphaFoldDB" id="A0A8J8B5Q1"/>
<dbReference type="GO" id="GO:0006412">
    <property type="term" value="P:translation"/>
    <property type="evidence" value="ECO:0007669"/>
    <property type="project" value="UniProtKB-UniRule"/>
</dbReference>
<dbReference type="InterPro" id="IPR000851">
    <property type="entry name" value="Ribosomal_uS5"/>
</dbReference>
<evidence type="ECO:0000256" key="4">
    <source>
        <dbReference type="ARBA" id="ARBA00022980"/>
    </source>
</evidence>
<protein>
    <recommendedName>
        <fullName evidence="7">Small ribosomal subunit protein uS5</fullName>
    </recommendedName>
</protein>
<dbReference type="InterPro" id="IPR014721">
    <property type="entry name" value="Ribsml_uS5_D2-typ_fold_subgr"/>
</dbReference>
<keyword evidence="11" id="KW-1185">Reference proteome</keyword>
<dbReference type="NCBIfam" id="TIGR01020">
    <property type="entry name" value="uS5_euk_arch"/>
    <property type="match status" value="1"/>
</dbReference>
<evidence type="ECO:0000256" key="8">
    <source>
        <dbReference type="RuleBase" id="RU003823"/>
    </source>
</evidence>
<dbReference type="GO" id="GO:0003735">
    <property type="term" value="F:structural constituent of ribosome"/>
    <property type="evidence" value="ECO:0007669"/>
    <property type="project" value="UniProtKB-UniRule"/>
</dbReference>
<evidence type="ECO:0000313" key="11">
    <source>
        <dbReference type="Proteomes" id="UP000730161"/>
    </source>
</evidence>
<dbReference type="SUPFAM" id="SSF54211">
    <property type="entry name" value="Ribosomal protein S5 domain 2-like"/>
    <property type="match status" value="1"/>
</dbReference>
<dbReference type="InterPro" id="IPR018192">
    <property type="entry name" value="Ribosomal_uS5_N_CS"/>
</dbReference>
<dbReference type="EMBL" id="JWHL01000011">
    <property type="protein sequence ID" value="MBR1369328.1"/>
    <property type="molecule type" value="Genomic_DNA"/>
</dbReference>
<evidence type="ECO:0000313" key="10">
    <source>
        <dbReference type="EMBL" id="MBR1369328.1"/>
    </source>
</evidence>
<keyword evidence="3 7" id="KW-0694">RNA-binding</keyword>
<dbReference type="FunFam" id="3.30.230.10:FF:000004">
    <property type="entry name" value="40S ribosomal protein S2"/>
    <property type="match status" value="1"/>
</dbReference>
<comment type="function">
    <text evidence="7">With S4 and S12 plays an important role in translational accuracy.</text>
</comment>
<evidence type="ECO:0000256" key="5">
    <source>
        <dbReference type="ARBA" id="ARBA00023274"/>
    </source>
</evidence>
<reference evidence="10" key="1">
    <citation type="submission" date="2014-12" db="EMBL/GenBank/DDBJ databases">
        <authorList>
            <person name="Huang H.-H."/>
            <person name="Chen S.-C."/>
            <person name="Lai M.-C."/>
        </authorList>
    </citation>
    <scope>NUCLEOTIDE SEQUENCE</scope>
    <source>
        <strain evidence="10">K1F9705b</strain>
    </source>
</reference>
<dbReference type="PROSITE" id="PS00585">
    <property type="entry name" value="RIBOSOMAL_S5"/>
    <property type="match status" value="1"/>
</dbReference>
<dbReference type="HAMAP" id="MF_01307_A">
    <property type="entry name" value="Ribosomal_uS5_A"/>
    <property type="match status" value="1"/>
</dbReference>
<dbReference type="OrthoDB" id="38155at2157"/>
<comment type="subunit">
    <text evidence="6 7">Part of the 30S ribosomal subunit. Contacts protein S4.</text>
</comment>
<dbReference type="Proteomes" id="UP000730161">
    <property type="component" value="Unassembled WGS sequence"/>
</dbReference>
<dbReference type="PANTHER" id="PTHR48277:SF1">
    <property type="entry name" value="MITOCHONDRIAL RIBOSOMAL PROTEIN S5"/>
    <property type="match status" value="1"/>
</dbReference>
<comment type="domain">
    <text evidence="7">The N-terminal domain interacts with the head of the 30S subunit; the C-terminal domain interacts with the body and contacts protein S4. The interaction surface between S4 and S5 is involved in control of translational fidelity.</text>
</comment>
<keyword evidence="2 7" id="KW-0699">rRNA-binding</keyword>
<name>A0A8J8B5Q1_9EURY</name>
<evidence type="ECO:0000256" key="6">
    <source>
        <dbReference type="ARBA" id="ARBA00025844"/>
    </source>
</evidence>
<proteinExistence type="inferred from homology"/>
<dbReference type="Pfam" id="PF03719">
    <property type="entry name" value="Ribosomal_S5_C"/>
    <property type="match status" value="1"/>
</dbReference>
<organism evidence="10 11">
    <name type="scientific">Methanocalculus chunghsingensis</name>
    <dbReference type="NCBI Taxonomy" id="156457"/>
    <lineage>
        <taxon>Archaea</taxon>
        <taxon>Methanobacteriati</taxon>
        <taxon>Methanobacteriota</taxon>
        <taxon>Stenosarchaea group</taxon>
        <taxon>Methanomicrobia</taxon>
        <taxon>Methanomicrobiales</taxon>
        <taxon>Methanocalculaceae</taxon>
        <taxon>Methanocalculus</taxon>
    </lineage>
</organism>
<dbReference type="InterPro" id="IPR020568">
    <property type="entry name" value="Ribosomal_Su5_D2-typ_SF"/>
</dbReference>
<dbReference type="GO" id="GO:0019843">
    <property type="term" value="F:rRNA binding"/>
    <property type="evidence" value="ECO:0007669"/>
    <property type="project" value="UniProtKB-UniRule"/>
</dbReference>
<dbReference type="GO" id="GO:0015935">
    <property type="term" value="C:small ribosomal subunit"/>
    <property type="evidence" value="ECO:0007669"/>
    <property type="project" value="InterPro"/>
</dbReference>
<comment type="caution">
    <text evidence="10">The sequence shown here is derived from an EMBL/GenBank/DDBJ whole genome shotgun (WGS) entry which is preliminary data.</text>
</comment>
<sequence>MAYERVEWVPATGLGRAVAAGEFSSLEEVLSSGRPIKEAGIIDAFLPDLSDEVLSIDMMQRMTDSGRRIKFRAVVVVGNRDGYIGYGQGKDVQVGAAILKAIANAKLNIIKVRRGCGSWECGCGNPHSTPMLVEGKAGSVRVTLRPAPKGIGLVTGEIGKKVLDLAGIRDVWVMTKGNTRTTLNYAKATYEALKQTNMVRIGGGRH</sequence>
<dbReference type="InterPro" id="IPR013810">
    <property type="entry name" value="Ribosomal_uS5_N"/>
</dbReference>
<dbReference type="PROSITE" id="PS50881">
    <property type="entry name" value="S5_DSRBD"/>
    <property type="match status" value="1"/>
</dbReference>
<dbReference type="SUPFAM" id="SSF54768">
    <property type="entry name" value="dsRNA-binding domain-like"/>
    <property type="match status" value="1"/>
</dbReference>
<accession>A0A8J8B5Q1</accession>
<gene>
    <name evidence="7" type="primary">rps5</name>
    <name evidence="10" type="ORF">RJ53_07410</name>
</gene>
<dbReference type="FunFam" id="3.30.160.20:FF:000002">
    <property type="entry name" value="40S ribosomal protein S2"/>
    <property type="match status" value="1"/>
</dbReference>
<dbReference type="InterPro" id="IPR005711">
    <property type="entry name" value="Ribosomal_uS5_euk/arc"/>
</dbReference>
<evidence type="ECO:0000256" key="1">
    <source>
        <dbReference type="ARBA" id="ARBA00008945"/>
    </source>
</evidence>
<evidence type="ECO:0000256" key="7">
    <source>
        <dbReference type="HAMAP-Rule" id="MF_01307"/>
    </source>
</evidence>
<dbReference type="PANTHER" id="PTHR48277">
    <property type="entry name" value="MITOCHONDRIAL RIBOSOMAL PROTEIN S5"/>
    <property type="match status" value="1"/>
</dbReference>
<dbReference type="RefSeq" id="WP_211531027.1">
    <property type="nucleotide sequence ID" value="NZ_JWHL01000011.1"/>
</dbReference>
<evidence type="ECO:0000256" key="3">
    <source>
        <dbReference type="ARBA" id="ARBA00022884"/>
    </source>
</evidence>
<dbReference type="Gene3D" id="3.30.230.10">
    <property type="match status" value="1"/>
</dbReference>
<comment type="similarity">
    <text evidence="1 7 8">Belongs to the universal ribosomal protein uS5 family.</text>
</comment>
<dbReference type="InterPro" id="IPR005324">
    <property type="entry name" value="Ribosomal_uS5_C"/>
</dbReference>
<evidence type="ECO:0000259" key="9">
    <source>
        <dbReference type="PROSITE" id="PS50881"/>
    </source>
</evidence>
<feature type="domain" description="S5 DRBM" evidence="9">
    <location>
        <begin position="49"/>
        <end position="112"/>
    </location>
</feature>
<dbReference type="NCBIfam" id="NF003125">
    <property type="entry name" value="PRK04044.1"/>
    <property type="match status" value="1"/>
</dbReference>
<keyword evidence="5 7" id="KW-0687">Ribonucleoprotein</keyword>
<dbReference type="InterPro" id="IPR047866">
    <property type="entry name" value="Ribosomal_uS5_arc"/>
</dbReference>
<evidence type="ECO:0000256" key="2">
    <source>
        <dbReference type="ARBA" id="ARBA00022730"/>
    </source>
</evidence>